<dbReference type="Gene3D" id="1.10.1660.10">
    <property type="match status" value="1"/>
</dbReference>
<name>A0A0D0N531_KITGR</name>
<dbReference type="AlphaFoldDB" id="A0A0D0N531"/>
<dbReference type="PANTHER" id="PTHR30204">
    <property type="entry name" value="REDOX-CYCLING DRUG-SENSING TRANSCRIPTIONAL ACTIVATOR SOXR"/>
    <property type="match status" value="1"/>
</dbReference>
<dbReference type="RefSeq" id="WP_043915542.1">
    <property type="nucleotide sequence ID" value="NZ_JBFBDQ010000017.1"/>
</dbReference>
<evidence type="ECO:0000313" key="3">
    <source>
        <dbReference type="EMBL" id="KIQ63190.1"/>
    </source>
</evidence>
<dbReference type="OrthoDB" id="3824912at2"/>
<dbReference type="PANTHER" id="PTHR30204:SF93">
    <property type="entry name" value="HTH MERR-TYPE DOMAIN-CONTAINING PROTEIN"/>
    <property type="match status" value="1"/>
</dbReference>
<proteinExistence type="predicted"/>
<evidence type="ECO:0000259" key="2">
    <source>
        <dbReference type="PROSITE" id="PS50937"/>
    </source>
</evidence>
<reference evidence="3 4" key="1">
    <citation type="submission" date="2015-02" db="EMBL/GenBank/DDBJ databases">
        <title>Draft genome sequence of Kitasatospora griseola MF730-N6, a bafilomycin, terpentecin and satosporin producer.</title>
        <authorList>
            <person name="Arens J.C."/>
            <person name="Haltli B."/>
            <person name="Kerr R.G."/>
        </authorList>
    </citation>
    <scope>NUCLEOTIDE SEQUENCE [LARGE SCALE GENOMIC DNA]</scope>
    <source>
        <strain evidence="3 4">MF730-N6</strain>
    </source>
</reference>
<gene>
    <name evidence="3" type="ORF">TR51_31040</name>
</gene>
<dbReference type="GO" id="GO:0003700">
    <property type="term" value="F:DNA-binding transcription factor activity"/>
    <property type="evidence" value="ECO:0007669"/>
    <property type="project" value="InterPro"/>
</dbReference>
<dbReference type="SMART" id="SM00422">
    <property type="entry name" value="HTH_MERR"/>
    <property type="match status" value="1"/>
</dbReference>
<dbReference type="SUPFAM" id="SSF46955">
    <property type="entry name" value="Putative DNA-binding domain"/>
    <property type="match status" value="1"/>
</dbReference>
<keyword evidence="4" id="KW-1185">Reference proteome</keyword>
<dbReference type="EMBL" id="JXZB01000004">
    <property type="protein sequence ID" value="KIQ63190.1"/>
    <property type="molecule type" value="Genomic_DNA"/>
</dbReference>
<sequence length="128" mass="14349">MRIGELADRAGASPRLLRYYEEQGLLKPERSANGYREYDDALVERVRQIRSLLDSGLSTRTIREVLPCLTTGQYHVRGATPETLAALEHEHRQLTARVECLSRSRDAVGAYLRAVRSLRDAPAPAEAC</sequence>
<dbReference type="Proteomes" id="UP000032066">
    <property type="component" value="Unassembled WGS sequence"/>
</dbReference>
<dbReference type="PROSITE" id="PS50937">
    <property type="entry name" value="HTH_MERR_2"/>
    <property type="match status" value="1"/>
</dbReference>
<organism evidence="3 4">
    <name type="scientific">Kitasatospora griseola</name>
    <name type="common">Streptomyces griseolosporeus</name>
    <dbReference type="NCBI Taxonomy" id="2064"/>
    <lineage>
        <taxon>Bacteria</taxon>
        <taxon>Bacillati</taxon>
        <taxon>Actinomycetota</taxon>
        <taxon>Actinomycetes</taxon>
        <taxon>Kitasatosporales</taxon>
        <taxon>Streptomycetaceae</taxon>
        <taxon>Kitasatospora</taxon>
    </lineage>
</organism>
<comment type="caution">
    <text evidence="3">The sequence shown here is derived from an EMBL/GenBank/DDBJ whole genome shotgun (WGS) entry which is preliminary data.</text>
</comment>
<evidence type="ECO:0000256" key="1">
    <source>
        <dbReference type="ARBA" id="ARBA00023125"/>
    </source>
</evidence>
<dbReference type="GO" id="GO:0003677">
    <property type="term" value="F:DNA binding"/>
    <property type="evidence" value="ECO:0007669"/>
    <property type="project" value="UniProtKB-KW"/>
</dbReference>
<evidence type="ECO:0000313" key="4">
    <source>
        <dbReference type="Proteomes" id="UP000032066"/>
    </source>
</evidence>
<feature type="domain" description="HTH merR-type" evidence="2">
    <location>
        <begin position="1"/>
        <end position="68"/>
    </location>
</feature>
<dbReference type="STRING" id="2064.TR51_31040"/>
<keyword evidence="1" id="KW-0238">DNA-binding</keyword>
<dbReference type="InterPro" id="IPR047057">
    <property type="entry name" value="MerR_fam"/>
</dbReference>
<protein>
    <submittedName>
        <fullName evidence="3">MerR family transcriptional regulator</fullName>
    </submittedName>
</protein>
<dbReference type="Pfam" id="PF13411">
    <property type="entry name" value="MerR_1"/>
    <property type="match status" value="1"/>
</dbReference>
<dbReference type="PRINTS" id="PR00040">
    <property type="entry name" value="HTHMERR"/>
</dbReference>
<dbReference type="PATRIC" id="fig|2064.6.peg.6582"/>
<dbReference type="InterPro" id="IPR000551">
    <property type="entry name" value="MerR-type_HTH_dom"/>
</dbReference>
<accession>A0A0D0N531</accession>
<dbReference type="InterPro" id="IPR009061">
    <property type="entry name" value="DNA-bd_dom_put_sf"/>
</dbReference>
<dbReference type="CDD" id="cd01282">
    <property type="entry name" value="HTH_MerR-like_sg3"/>
    <property type="match status" value="1"/>
</dbReference>